<accession>A0A916DRE1</accession>
<evidence type="ECO:0000313" key="1">
    <source>
        <dbReference type="EMBL" id="BDS11226.1"/>
    </source>
</evidence>
<dbReference type="Proteomes" id="UP001060919">
    <property type="component" value="Chromosome"/>
</dbReference>
<dbReference type="AlphaFoldDB" id="A0A916DRE1"/>
<reference evidence="1" key="1">
    <citation type="submission" date="2022-09" db="EMBL/GenBank/DDBJ databases">
        <title>Aureispira anguillicida sp. nov., isolated from Leptocephalus of Japanese eel Anguilla japonica.</title>
        <authorList>
            <person name="Yuasa K."/>
            <person name="Mekata T."/>
            <person name="Ikunari K."/>
        </authorList>
    </citation>
    <scope>NUCLEOTIDE SEQUENCE</scope>
    <source>
        <strain evidence="1">EL160426</strain>
    </source>
</reference>
<name>A0A916DRE1_9BACT</name>
<sequence length="447" mass="49939">MSNAITISGSTYTVTGTVKNKADNKGIIDLHVLVYDKDSIGEDDFLGIGVTDATGAFSVSFDASKFRFLYVFDRSPDLYFVVNDAGLELLNTEDNVIKNANESTPPINLEVGLLNDKLRKLINEVPVEGWKGGFSTSNPDFAYPTPNLTSLEMLDNLANIPKLQRQQKVVWPEFSWESEPGKNDPKRCYQMFAPDISRLGYTDEGRVYSIICPQQGFCSPNLGSMNVEVTVTGNRGWANESDRELAADMSVVGKIWFSPSAHENKFVKEFMEDFNKNKLPFPSTKENAIVVRTFNPGQPEQIIFPLMKGSSKDFPIPNFAKHTGIAWTLGHLGVEIGAIEKTGVEKVDKFNQFVMDIFNIASGNMLKEGNVLTWNVWFTAPELVDQEEWADHAEKWRQSINADHGSPEGPGTIARYFDGTPFSPLKELLEDELPKILSFRKEALELV</sequence>
<gene>
    <name evidence="1" type="ORF">AsAng_0019380</name>
</gene>
<proteinExistence type="predicted"/>
<protein>
    <submittedName>
        <fullName evidence="1">Transthyretin-like family protein</fullName>
    </submittedName>
</protein>
<organism evidence="1 2">
    <name type="scientific">Aureispira anguillae</name>
    <dbReference type="NCBI Taxonomy" id="2864201"/>
    <lineage>
        <taxon>Bacteria</taxon>
        <taxon>Pseudomonadati</taxon>
        <taxon>Bacteroidota</taxon>
        <taxon>Saprospiria</taxon>
        <taxon>Saprospirales</taxon>
        <taxon>Saprospiraceae</taxon>
        <taxon>Aureispira</taxon>
    </lineage>
</organism>
<dbReference type="EMBL" id="AP026867">
    <property type="protein sequence ID" value="BDS11226.1"/>
    <property type="molecule type" value="Genomic_DNA"/>
</dbReference>
<evidence type="ECO:0000313" key="2">
    <source>
        <dbReference type="Proteomes" id="UP001060919"/>
    </source>
</evidence>
<dbReference type="KEGG" id="aup:AsAng_0019380"/>
<dbReference type="RefSeq" id="WP_264792429.1">
    <property type="nucleotide sequence ID" value="NZ_AP026867.1"/>
</dbReference>
<keyword evidence="2" id="KW-1185">Reference proteome</keyword>